<sequence>MDLLRALLSVWTSARSFVLAIWRRLKYRTKIVDVEWSGDEFPLAPKALKEAANAFIQALQPEAIEALASHHNDGKPCKIFYRLFGSFNVCYFVEFEDGVRWTIRIPIMPRLFQPWEKVQSEVATLNYIRSRTSIPVPMVCAFGNDAILTADKTQSQIFLISEFIDGVPLVPDRLLNADGVTRTAFFRQLFDYLTQLRYLELDRLGSLIPAVAPTPSVGNVLSFATNSLRLRLPSFTSAKDYILSQYRVLQHQVYSPVEDYSESDSRYELFALHTFKQSFDEFARDADTFVDEPFVLNHPDLHLCNILVDSDMSIIGIIDWEFAHTVPLRLFTPPLWAIYQQPGLEQLSNWFYTELATAASEEARFAQLFREWYGRAEFNEAFYLARVIRHPTELTEAFGRFFARKETGNSIEKAESEFFSSHPEVASEATRLAAQNACWTRYLHESGMTESVE</sequence>
<evidence type="ECO:0000313" key="1">
    <source>
        <dbReference type="EMBL" id="KAJ3497929.1"/>
    </source>
</evidence>
<protein>
    <submittedName>
        <fullName evidence="1">Uncharacterized protein</fullName>
    </submittedName>
</protein>
<dbReference type="EMBL" id="JANAKD010000080">
    <property type="protein sequence ID" value="KAJ3497929.1"/>
    <property type="molecule type" value="Genomic_DNA"/>
</dbReference>
<comment type="caution">
    <text evidence="1">The sequence shown here is derived from an EMBL/GenBank/DDBJ whole genome shotgun (WGS) entry which is preliminary data.</text>
</comment>
<reference evidence="1" key="1">
    <citation type="submission" date="2022-07" db="EMBL/GenBank/DDBJ databases">
        <title>Genome Sequence of Lecanicillium saksenae.</title>
        <authorList>
            <person name="Buettner E."/>
        </authorList>
    </citation>
    <scope>NUCLEOTIDE SEQUENCE</scope>
    <source>
        <strain evidence="1">VT-O1</strain>
    </source>
</reference>
<dbReference type="Proteomes" id="UP001148737">
    <property type="component" value="Unassembled WGS sequence"/>
</dbReference>
<keyword evidence="2" id="KW-1185">Reference proteome</keyword>
<organism evidence="1 2">
    <name type="scientific">Lecanicillium saksenae</name>
    <dbReference type="NCBI Taxonomy" id="468837"/>
    <lineage>
        <taxon>Eukaryota</taxon>
        <taxon>Fungi</taxon>
        <taxon>Dikarya</taxon>
        <taxon>Ascomycota</taxon>
        <taxon>Pezizomycotina</taxon>
        <taxon>Sordariomycetes</taxon>
        <taxon>Hypocreomycetidae</taxon>
        <taxon>Hypocreales</taxon>
        <taxon>Cordycipitaceae</taxon>
        <taxon>Lecanicillium</taxon>
    </lineage>
</organism>
<name>A0ACC1R4T3_9HYPO</name>
<gene>
    <name evidence="1" type="ORF">NLG97_g1523</name>
</gene>
<proteinExistence type="predicted"/>
<accession>A0ACC1R4T3</accession>
<evidence type="ECO:0000313" key="2">
    <source>
        <dbReference type="Proteomes" id="UP001148737"/>
    </source>
</evidence>